<dbReference type="PANTHER" id="PTHR33392">
    <property type="entry name" value="POLYISOPRENYL-TEICHOIC ACID--PEPTIDOGLYCAN TEICHOIC ACID TRANSFERASE TAGU"/>
    <property type="match status" value="1"/>
</dbReference>
<feature type="transmembrane region" description="Helical" evidence="2">
    <location>
        <begin position="134"/>
        <end position="155"/>
    </location>
</feature>
<dbReference type="InterPro" id="IPR050922">
    <property type="entry name" value="LytR/CpsA/Psr_CW_biosynth"/>
</dbReference>
<reference evidence="5" key="1">
    <citation type="journal article" date="2019" name="Int. J. Syst. Evol. Microbiol.">
        <title>The Global Catalogue of Microorganisms (GCM) 10K type strain sequencing project: providing services to taxonomists for standard genome sequencing and annotation.</title>
        <authorList>
            <consortium name="The Broad Institute Genomics Platform"/>
            <consortium name="The Broad Institute Genome Sequencing Center for Infectious Disease"/>
            <person name="Wu L."/>
            <person name="Ma J."/>
        </authorList>
    </citation>
    <scope>NUCLEOTIDE SEQUENCE [LARGE SCALE GENOMIC DNA]</scope>
    <source>
        <strain evidence="5">CGMCC 4.7181</strain>
    </source>
</reference>
<keyword evidence="2" id="KW-0472">Membrane</keyword>
<dbReference type="Gene3D" id="3.40.630.190">
    <property type="entry name" value="LCP protein"/>
    <property type="match status" value="1"/>
</dbReference>
<evidence type="ECO:0000256" key="1">
    <source>
        <dbReference type="ARBA" id="ARBA00006068"/>
    </source>
</evidence>
<organism evidence="4 5">
    <name type="scientific">Microbacterium nanhaiense</name>
    <dbReference type="NCBI Taxonomy" id="1301026"/>
    <lineage>
        <taxon>Bacteria</taxon>
        <taxon>Bacillati</taxon>
        <taxon>Actinomycetota</taxon>
        <taxon>Actinomycetes</taxon>
        <taxon>Micrococcales</taxon>
        <taxon>Microbacteriaceae</taxon>
        <taxon>Microbacterium</taxon>
    </lineage>
</organism>
<name>A0ABQ2N0W2_9MICO</name>
<sequence>MTRAAEWTAAPGGTVIDQAPLRRPEPGNPRLMARRGWWLVLLNFLFPGTAQAAAGNRRLAKFGLGAMLLLWVVVVAVLVAAFVARPALIGVLANAWVLYALGLVAVGYTVLWLVLSLDTLRLVRVVRVPAPQRFFVLVACLLLTVVQVIAGGFAAKSIFTISSAFSQNLSSNSLTKPPSDGYYNVALLGADSGDGRDSLRYDSISIVSINAETGAMTITGIPRDLEHVPFSEDSPMRELYPNYFEGHADPTCGWNSGINQLTNAVSFCREDRGDTLYPEAREQDSLPEIEATKDAASGLLGIDVQYYISIDMHGFGALIDAVGGVDITVEERLPEGGGPAYDGQPAEEWATGWIEPGEQHMNGETALWYARSRYTTSDWDRMERQRELQTALLNQMKPNILLTKLGDIKNAGTAVVETDIPDDLASTFLDLAVKSGEHETQTIELNPDNGVDQVWPDVEMIHQKIDAALHPGEQSE</sequence>
<evidence type="ECO:0000313" key="5">
    <source>
        <dbReference type="Proteomes" id="UP000638043"/>
    </source>
</evidence>
<proteinExistence type="inferred from homology"/>
<comment type="similarity">
    <text evidence="1">Belongs to the LytR/CpsA/Psr (LCP) family.</text>
</comment>
<dbReference type="InterPro" id="IPR004474">
    <property type="entry name" value="LytR_CpsA_psr"/>
</dbReference>
<keyword evidence="5" id="KW-1185">Reference proteome</keyword>
<gene>
    <name evidence="4" type="ORF">GCM10010910_13920</name>
</gene>
<evidence type="ECO:0000313" key="4">
    <source>
        <dbReference type="EMBL" id="GGO62832.1"/>
    </source>
</evidence>
<protein>
    <recommendedName>
        <fullName evidence="3">Cell envelope-related transcriptional attenuator domain-containing protein</fullName>
    </recommendedName>
</protein>
<dbReference type="RefSeq" id="WP_229661176.1">
    <property type="nucleotide sequence ID" value="NZ_BMMQ01000003.1"/>
</dbReference>
<evidence type="ECO:0000259" key="3">
    <source>
        <dbReference type="Pfam" id="PF03816"/>
    </source>
</evidence>
<feature type="domain" description="Cell envelope-related transcriptional attenuator" evidence="3">
    <location>
        <begin position="201"/>
        <end position="397"/>
    </location>
</feature>
<dbReference type="PANTHER" id="PTHR33392:SF6">
    <property type="entry name" value="POLYISOPRENYL-TEICHOIC ACID--PEPTIDOGLYCAN TEICHOIC ACID TRANSFERASE TAGU"/>
    <property type="match status" value="1"/>
</dbReference>
<feature type="transmembrane region" description="Helical" evidence="2">
    <location>
        <begin position="96"/>
        <end position="114"/>
    </location>
</feature>
<feature type="transmembrane region" description="Helical" evidence="2">
    <location>
        <begin position="62"/>
        <end position="84"/>
    </location>
</feature>
<dbReference type="Proteomes" id="UP000638043">
    <property type="component" value="Unassembled WGS sequence"/>
</dbReference>
<evidence type="ECO:0000256" key="2">
    <source>
        <dbReference type="SAM" id="Phobius"/>
    </source>
</evidence>
<keyword evidence="2" id="KW-1133">Transmembrane helix</keyword>
<dbReference type="EMBL" id="BMMQ01000003">
    <property type="protein sequence ID" value="GGO62832.1"/>
    <property type="molecule type" value="Genomic_DNA"/>
</dbReference>
<accession>A0ABQ2N0W2</accession>
<dbReference type="Pfam" id="PF03816">
    <property type="entry name" value="LytR_cpsA_psr"/>
    <property type="match status" value="1"/>
</dbReference>
<comment type="caution">
    <text evidence="4">The sequence shown here is derived from an EMBL/GenBank/DDBJ whole genome shotgun (WGS) entry which is preliminary data.</text>
</comment>
<dbReference type="NCBIfam" id="TIGR00350">
    <property type="entry name" value="lytR_cpsA_psr"/>
    <property type="match status" value="1"/>
</dbReference>
<keyword evidence="2" id="KW-0812">Transmembrane</keyword>